<dbReference type="InterPro" id="IPR045338">
    <property type="entry name" value="DUF6535"/>
</dbReference>
<name>A0AAD7CC83_9AGAR</name>
<protein>
    <recommendedName>
        <fullName evidence="2">DUF6535 domain-containing protein</fullName>
    </recommendedName>
</protein>
<reference evidence="3" key="1">
    <citation type="submission" date="2023-03" db="EMBL/GenBank/DDBJ databases">
        <title>Massive genome expansion in bonnet fungi (Mycena s.s.) driven by repeated elements and novel gene families across ecological guilds.</title>
        <authorList>
            <consortium name="Lawrence Berkeley National Laboratory"/>
            <person name="Harder C.B."/>
            <person name="Miyauchi S."/>
            <person name="Viragh M."/>
            <person name="Kuo A."/>
            <person name="Thoen E."/>
            <person name="Andreopoulos B."/>
            <person name="Lu D."/>
            <person name="Skrede I."/>
            <person name="Drula E."/>
            <person name="Henrissat B."/>
            <person name="Morin E."/>
            <person name="Kohler A."/>
            <person name="Barry K."/>
            <person name="LaButti K."/>
            <person name="Morin E."/>
            <person name="Salamov A."/>
            <person name="Lipzen A."/>
            <person name="Mereny Z."/>
            <person name="Hegedus B."/>
            <person name="Baldrian P."/>
            <person name="Stursova M."/>
            <person name="Weitz H."/>
            <person name="Taylor A."/>
            <person name="Grigoriev I.V."/>
            <person name="Nagy L.G."/>
            <person name="Martin F."/>
            <person name="Kauserud H."/>
        </authorList>
    </citation>
    <scope>NUCLEOTIDE SEQUENCE</scope>
    <source>
        <strain evidence="3">9284</strain>
    </source>
</reference>
<proteinExistence type="predicted"/>
<feature type="transmembrane region" description="Helical" evidence="1">
    <location>
        <begin position="591"/>
        <end position="609"/>
    </location>
</feature>
<evidence type="ECO:0000259" key="2">
    <source>
        <dbReference type="Pfam" id="PF20153"/>
    </source>
</evidence>
<dbReference type="Pfam" id="PF20153">
    <property type="entry name" value="DUF6535"/>
    <property type="match status" value="1"/>
</dbReference>
<organism evidence="3 4">
    <name type="scientific">Roridomyces roridus</name>
    <dbReference type="NCBI Taxonomy" id="1738132"/>
    <lineage>
        <taxon>Eukaryota</taxon>
        <taxon>Fungi</taxon>
        <taxon>Dikarya</taxon>
        <taxon>Basidiomycota</taxon>
        <taxon>Agaricomycotina</taxon>
        <taxon>Agaricomycetes</taxon>
        <taxon>Agaricomycetidae</taxon>
        <taxon>Agaricales</taxon>
        <taxon>Marasmiineae</taxon>
        <taxon>Mycenaceae</taxon>
        <taxon>Roridomyces</taxon>
    </lineage>
</organism>
<dbReference type="Proteomes" id="UP001221142">
    <property type="component" value="Unassembled WGS sequence"/>
</dbReference>
<evidence type="ECO:0000256" key="1">
    <source>
        <dbReference type="SAM" id="Phobius"/>
    </source>
</evidence>
<accession>A0AAD7CC83</accession>
<keyword evidence="1" id="KW-0812">Transmembrane</keyword>
<keyword evidence="1" id="KW-1133">Transmembrane helix</keyword>
<evidence type="ECO:0000313" key="3">
    <source>
        <dbReference type="EMBL" id="KAJ7644699.1"/>
    </source>
</evidence>
<feature type="transmembrane region" description="Helical" evidence="1">
    <location>
        <begin position="651"/>
        <end position="672"/>
    </location>
</feature>
<keyword evidence="1" id="KW-0472">Membrane</keyword>
<dbReference type="EMBL" id="JARKIF010000003">
    <property type="protein sequence ID" value="KAJ7644699.1"/>
    <property type="molecule type" value="Genomic_DNA"/>
</dbReference>
<comment type="caution">
    <text evidence="3">The sequence shown here is derived from an EMBL/GenBank/DDBJ whole genome shotgun (WGS) entry which is preliminary data.</text>
</comment>
<keyword evidence="4" id="KW-1185">Reference proteome</keyword>
<evidence type="ECO:0000313" key="4">
    <source>
        <dbReference type="Proteomes" id="UP001221142"/>
    </source>
</evidence>
<sequence length="1361" mass="152901">MSESSHERVPNELWIEIFGLLPRDSLKNVYSTAKKFTTASRALLFSHLVFHYYYRREAPSRDVALPASDDIQSGLDRLAFWSSDEIAPFVRECTIGTERQHLGEAEFIDSPDILLASFMDALGRFTGLKKLFACRVKFTPVGLVHLCRIPLLTEIVIEGCEVVTDETVDTTILELRTTKLVYRNSVVANDDRNFWLTIVHRGHLRELEATGSVSAVSNTLARGATFLNVDKLRLAMNFSTMTQNLVVLSKFPAVCALQLGGWGQIEYEPSEQPAIRAVGVLPLLKEYRGASTPLHLFLPKPTLTRLVIDVGSPEELTFQLRGEYGHITTLHTTVHDLDRYNLSTICRCLPALIELRVSVLAEIEDGEYSDFNRRATDFFADLEDTPGLPPTLQRLAISWEFEFESDEDEDTLVVLPEMIPDFFVMRDKLRERCPAPRTLWFDGYDFMFRWRQLLDREEVLQEQNYEDKKAQDPRTDEGSSEEAAATKLWAVYVSEAEKYDKALVESWKSDMEGMLIFPLTIPKAGLFSASLTAFIIESYPTLLPDSGDTTVQLLAQISQQLAAAANGSTFLLPQRTPAFAPPTASLVCNSFWFVSLGLSLSCALVATLVEQWARDFLHKADMRSAPATRARIFSYLYYGLKRFSMHTVVDIIPLLLHASLLFFFAGLVAFLVPINIPMAVVAAPGQIYSTLGYILTATNHGTGISRIRNRPAVPQDTTESIGSRYFPTMPQTIRKRLESRFMTVRSGNSDNQPAARLGIVITAVMAYEATQRSPQRIARDYQALAWTVRSLADETELEPFIEAIPDVLWGPTSPRRGYRNHVQNLLRDPNAQLLSRLQDLLRSCDTGVLSTDAIRRRRIIYYKALWAIGSLPVSPSDQHILSEFPQYRSYSPNPFDFEWEHYRVSIAAMAQWSVYLSAKSQVPKLLQEITHLQSRAGTLDVQPIMLHIQSWWIMGLPILSNDGLWGTGDPASLVDILEDLSLNVPHRLLFRFLRNLGWLKLPSYRWRDTQAILLLNSAASFSAWEADLELALETAVSSGDLATPESPTAWVDTIVQELSSYWTPPSQSIVPRPIPNSIIYYFDNRQSDEALKNLLGTRFAEHMWKAYPVTLAVSGSAARSDVLRSLWRVAFLSEQLHSHLESALSSVINIIESQGTSPLVCSVHAMLKDLVLRTCQYVLPDGLSALQRTLLTTETRNGSLELIERLADTDIGIQHFEDLVTESRISSLADFLEDIHASPNGSPPYKMIETLQRMGKINPPRAGQVHNVHQIRLAAAITRLCQNPVEICTLDNLLVMDAILAGGIFDKYAEASGSLIQYGWLDDIGARRRIKETLEVFNEALASYPESSLGRVRAIIAGLDW</sequence>
<feature type="domain" description="DUF6535" evidence="2">
    <location>
        <begin position="489"/>
        <end position="672"/>
    </location>
</feature>
<gene>
    <name evidence="3" type="ORF">FB45DRAFT_999654</name>
</gene>